<evidence type="ECO:0000313" key="1">
    <source>
        <dbReference type="EMBL" id="BDN81479.1"/>
    </source>
</evidence>
<accession>A0A9N7LT88</accession>
<keyword evidence="2" id="KW-1185">Reference proteome</keyword>
<proteinExistence type="predicted"/>
<dbReference type="Proteomes" id="UP001058626">
    <property type="component" value="Chromosome"/>
</dbReference>
<organism evidence="1 2">
    <name type="scientific">Mycobacterium pseudoshottsii</name>
    <dbReference type="NCBI Taxonomy" id="265949"/>
    <lineage>
        <taxon>Bacteria</taxon>
        <taxon>Bacillati</taxon>
        <taxon>Actinomycetota</taxon>
        <taxon>Actinomycetes</taxon>
        <taxon>Mycobacteriales</taxon>
        <taxon>Mycobacteriaceae</taxon>
        <taxon>Mycobacterium</taxon>
        <taxon>Mycobacterium ulcerans group</taxon>
    </lineage>
</organism>
<name>A0A9N7LT88_9MYCO</name>
<protein>
    <submittedName>
        <fullName evidence="1">Uncharacterized protein</fullName>
    </submittedName>
</protein>
<dbReference type="AlphaFoldDB" id="A0A9N7LT88"/>
<reference evidence="1" key="1">
    <citation type="submission" date="2022-06" db="EMBL/GenBank/DDBJ databases">
        <title>Complete genome sequence of Mycobacterium pseudoshottsii NJB1907-Z4.</title>
        <authorList>
            <person name="Komine T."/>
            <person name="Fukano H."/>
            <person name="Wada S."/>
        </authorList>
    </citation>
    <scope>NUCLEOTIDE SEQUENCE</scope>
    <source>
        <strain evidence="1">NJB1907-Z4</strain>
    </source>
</reference>
<gene>
    <name evidence="1" type="ORF">NJB1907Z4_C16940</name>
</gene>
<evidence type="ECO:0000313" key="2">
    <source>
        <dbReference type="Proteomes" id="UP001058626"/>
    </source>
</evidence>
<sequence length="68" mass="7053">MKGHIARVRGCRPVAVKRWDGVSGAAGLVRPAGTAAETEMALAKSLVAISDCVAGQPVEQALRAEKHC</sequence>
<dbReference type="EMBL" id="AP026367">
    <property type="protein sequence ID" value="BDN81479.1"/>
    <property type="molecule type" value="Genomic_DNA"/>
</dbReference>